<sequence>MAVQKLTRRLTYPPALVAQVQRAVQGRPLEGFVPGEGPFPTRVMVVGEAPGRQEIETGHPFVGASGQELTKLLALAGLQRSAVYITSVVRSRPYHLRHGHDRAGQAVVKRPNRTPTKREVAAFAPLFDWEIAMVAPEIVIPLGNTALQRLVGPQATIGALHGQVLKTPVLTWQDDQYSPGNKPVWVVPMYHPAAYLYARRLEATVRNDWAQLGAWLQAQRTDH</sequence>
<dbReference type="InterPro" id="IPR005122">
    <property type="entry name" value="Uracil-DNA_glycosylase-like"/>
</dbReference>
<protein>
    <submittedName>
        <fullName evidence="9">Uracil-DNA glycosylase superfamily protein</fullName>
    </submittedName>
</protein>
<reference evidence="9 10" key="1">
    <citation type="journal article" date="2015" name="Genome Announc.">
        <title>Expanding the biotechnology potential of lactobacilli through comparative genomics of 213 strains and associated genera.</title>
        <authorList>
            <person name="Sun Z."/>
            <person name="Harris H.M."/>
            <person name="McCann A."/>
            <person name="Guo C."/>
            <person name="Argimon S."/>
            <person name="Zhang W."/>
            <person name="Yang X."/>
            <person name="Jeffery I.B."/>
            <person name="Cooney J.C."/>
            <person name="Kagawa T.F."/>
            <person name="Liu W."/>
            <person name="Song Y."/>
            <person name="Salvetti E."/>
            <person name="Wrobel A."/>
            <person name="Rasinkangas P."/>
            <person name="Parkhill J."/>
            <person name="Rea M.C."/>
            <person name="O'Sullivan O."/>
            <person name="Ritari J."/>
            <person name="Douillard F.P."/>
            <person name="Paul Ross R."/>
            <person name="Yang R."/>
            <person name="Briner A.E."/>
            <person name="Felis G.E."/>
            <person name="de Vos W.M."/>
            <person name="Barrangou R."/>
            <person name="Klaenhammer T.R."/>
            <person name="Caufield P.W."/>
            <person name="Cui Y."/>
            <person name="Zhang H."/>
            <person name="O'Toole P.W."/>
        </authorList>
    </citation>
    <scope>NUCLEOTIDE SEQUENCE [LARGE SCALE GENOMIC DNA]</scope>
    <source>
        <strain evidence="9 10">DSM 15946</strain>
    </source>
</reference>
<dbReference type="AlphaFoldDB" id="A0A0R1UFC7"/>
<organism evidence="9 10">
    <name type="scientific">Limosilactobacillus ingluviei DSM 15946</name>
    <dbReference type="NCBI Taxonomy" id="1423760"/>
    <lineage>
        <taxon>Bacteria</taxon>
        <taxon>Bacillati</taxon>
        <taxon>Bacillota</taxon>
        <taxon>Bacilli</taxon>
        <taxon>Lactobacillales</taxon>
        <taxon>Lactobacillaceae</taxon>
        <taxon>Limosilactobacillus</taxon>
    </lineage>
</organism>
<gene>
    <name evidence="9" type="ORF">FC43_GL000499</name>
</gene>
<dbReference type="GO" id="GO:0051539">
    <property type="term" value="F:4 iron, 4 sulfur cluster binding"/>
    <property type="evidence" value="ECO:0007669"/>
    <property type="project" value="UniProtKB-KW"/>
</dbReference>
<dbReference type="PATRIC" id="fig|1423760.3.peg.518"/>
<keyword evidence="6" id="KW-0411">Iron-sulfur</keyword>
<dbReference type="RefSeq" id="WP_082611433.1">
    <property type="nucleotide sequence ID" value="NZ_AZFK01000012.1"/>
</dbReference>
<keyword evidence="3" id="KW-0227">DNA damage</keyword>
<dbReference type="Gene3D" id="3.40.470.10">
    <property type="entry name" value="Uracil-DNA glycosylase-like domain"/>
    <property type="match status" value="1"/>
</dbReference>
<dbReference type="GO" id="GO:0046872">
    <property type="term" value="F:metal ion binding"/>
    <property type="evidence" value="ECO:0007669"/>
    <property type="project" value="UniProtKB-KW"/>
</dbReference>
<dbReference type="GO" id="GO:0097506">
    <property type="term" value="F:deaminated base DNA N-glycosylase activity"/>
    <property type="evidence" value="ECO:0007669"/>
    <property type="project" value="UniProtKB-ARBA"/>
</dbReference>
<evidence type="ECO:0000259" key="8">
    <source>
        <dbReference type="SMART" id="SM00986"/>
    </source>
</evidence>
<keyword evidence="1" id="KW-0004">4Fe-4S</keyword>
<dbReference type="Proteomes" id="UP000050816">
    <property type="component" value="Unassembled WGS sequence"/>
</dbReference>
<dbReference type="CDD" id="cd10030">
    <property type="entry name" value="UDG-F4_TTUDGA_SPO1dp_like"/>
    <property type="match status" value="1"/>
</dbReference>
<dbReference type="Pfam" id="PF03167">
    <property type="entry name" value="UDG"/>
    <property type="match status" value="1"/>
</dbReference>
<keyword evidence="2" id="KW-0479">Metal-binding</keyword>
<dbReference type="EMBL" id="AZFK01000012">
    <property type="protein sequence ID" value="KRL92061.1"/>
    <property type="molecule type" value="Genomic_DNA"/>
</dbReference>
<feature type="domain" description="Uracil-DNA glycosylase-like" evidence="8">
    <location>
        <begin position="34"/>
        <end position="210"/>
    </location>
</feature>
<evidence type="ECO:0000256" key="6">
    <source>
        <dbReference type="ARBA" id="ARBA00023014"/>
    </source>
</evidence>
<evidence type="ECO:0000313" key="9">
    <source>
        <dbReference type="EMBL" id="KRL92061.1"/>
    </source>
</evidence>
<dbReference type="InterPro" id="IPR051536">
    <property type="entry name" value="UDG_Type-4/5"/>
</dbReference>
<evidence type="ECO:0000256" key="5">
    <source>
        <dbReference type="ARBA" id="ARBA00023004"/>
    </source>
</evidence>
<evidence type="ECO:0000256" key="7">
    <source>
        <dbReference type="ARBA" id="ARBA00023204"/>
    </source>
</evidence>
<dbReference type="InterPro" id="IPR036895">
    <property type="entry name" value="Uracil-DNA_glycosylase-like_sf"/>
</dbReference>
<dbReference type="SMART" id="SM00987">
    <property type="entry name" value="UreE_C"/>
    <property type="match status" value="1"/>
</dbReference>
<accession>A0A0R1UFC7</accession>
<dbReference type="SUPFAM" id="SSF52141">
    <property type="entry name" value="Uracil-DNA glycosylase-like"/>
    <property type="match status" value="1"/>
</dbReference>
<evidence type="ECO:0000256" key="3">
    <source>
        <dbReference type="ARBA" id="ARBA00022763"/>
    </source>
</evidence>
<dbReference type="PANTHER" id="PTHR33693:SF1">
    <property type="entry name" value="TYPE-4 URACIL-DNA GLYCOSYLASE"/>
    <property type="match status" value="1"/>
</dbReference>
<proteinExistence type="predicted"/>
<keyword evidence="7" id="KW-0234">DNA repair</keyword>
<evidence type="ECO:0000313" key="10">
    <source>
        <dbReference type="Proteomes" id="UP000050816"/>
    </source>
</evidence>
<evidence type="ECO:0000256" key="1">
    <source>
        <dbReference type="ARBA" id="ARBA00022485"/>
    </source>
</evidence>
<evidence type="ECO:0000256" key="4">
    <source>
        <dbReference type="ARBA" id="ARBA00022801"/>
    </source>
</evidence>
<keyword evidence="4" id="KW-0378">Hydrolase</keyword>
<dbReference type="PANTHER" id="PTHR33693">
    <property type="entry name" value="TYPE-5 URACIL-DNA GLYCOSYLASE"/>
    <property type="match status" value="1"/>
</dbReference>
<dbReference type="SMART" id="SM00986">
    <property type="entry name" value="UDG"/>
    <property type="match status" value="1"/>
</dbReference>
<keyword evidence="5" id="KW-0408">Iron</keyword>
<name>A0A0R1UFC7_9LACO</name>
<comment type="caution">
    <text evidence="9">The sequence shown here is derived from an EMBL/GenBank/DDBJ whole genome shotgun (WGS) entry which is preliminary data.</text>
</comment>
<evidence type="ECO:0000256" key="2">
    <source>
        <dbReference type="ARBA" id="ARBA00022723"/>
    </source>
</evidence>
<dbReference type="GO" id="GO:0006281">
    <property type="term" value="P:DNA repair"/>
    <property type="evidence" value="ECO:0007669"/>
    <property type="project" value="UniProtKB-KW"/>
</dbReference>